<proteinExistence type="predicted"/>
<keyword evidence="1" id="KW-0472">Membrane</keyword>
<keyword evidence="1" id="KW-1133">Transmembrane helix</keyword>
<comment type="caution">
    <text evidence="2">The sequence shown here is derived from an EMBL/GenBank/DDBJ whole genome shotgun (WGS) entry which is preliminary data.</text>
</comment>
<protein>
    <recommendedName>
        <fullName evidence="4">DUF2007 domain-containing protein</fullName>
    </recommendedName>
</protein>
<reference evidence="2 3" key="1">
    <citation type="submission" date="2013-06" db="EMBL/GenBank/DDBJ databases">
        <authorList>
            <person name="Weinstock G."/>
            <person name="Sodergren E."/>
            <person name="Lobos E.A."/>
            <person name="Fulton L."/>
            <person name="Fulton R."/>
            <person name="Courtney L."/>
            <person name="Fronick C."/>
            <person name="O'Laughlin M."/>
            <person name="Godfrey J."/>
            <person name="Wilson R.M."/>
            <person name="Miner T."/>
            <person name="Farmer C."/>
            <person name="Delehaunty K."/>
            <person name="Cordes M."/>
            <person name="Minx P."/>
            <person name="Tomlinson C."/>
            <person name="Chen J."/>
            <person name="Wollam A."/>
            <person name="Pepin K.H."/>
            <person name="Bhonagiri V."/>
            <person name="Zhang X."/>
            <person name="Warren W."/>
            <person name="Mitreva M."/>
            <person name="Mardis E.R."/>
            <person name="Wilson R.K."/>
        </authorList>
    </citation>
    <scope>NUCLEOTIDE SEQUENCE [LARGE SCALE GENOMIC DNA]</scope>
    <source>
        <strain evidence="2 3">ATCC 29099</strain>
    </source>
</reference>
<name>U2Q0J8_EUBRA</name>
<feature type="transmembrane region" description="Helical" evidence="1">
    <location>
        <begin position="110"/>
        <end position="129"/>
    </location>
</feature>
<dbReference type="AlphaFoldDB" id="U2Q0J8"/>
<sequence>MQDDRRKRMAVDIDKMTNVLVVYNTEDAEEVEVRLRMEKIVCARKKIGSGKHGNFLLAMNNFGEEIYVNPEEETAARAVIEDWRREKKEEREKAATVPQSEAAEKGNKMLLPRVIAGIALVIIVALYISHLR</sequence>
<evidence type="ECO:0000256" key="1">
    <source>
        <dbReference type="SAM" id="Phobius"/>
    </source>
</evidence>
<accession>U2Q0J8</accession>
<gene>
    <name evidence="2" type="ORF">HMPREF0373_00899</name>
</gene>
<dbReference type="HOGENOM" id="CLU_1913908_0_0_9"/>
<dbReference type="EMBL" id="AWVJ01000061">
    <property type="protein sequence ID" value="ERK49881.1"/>
    <property type="molecule type" value="Genomic_DNA"/>
</dbReference>
<evidence type="ECO:0000313" key="3">
    <source>
        <dbReference type="Proteomes" id="UP000016608"/>
    </source>
</evidence>
<dbReference type="Proteomes" id="UP000016608">
    <property type="component" value="Unassembled WGS sequence"/>
</dbReference>
<evidence type="ECO:0000313" key="2">
    <source>
        <dbReference type="EMBL" id="ERK49881.1"/>
    </source>
</evidence>
<organism evidence="2 3">
    <name type="scientific">Eubacterium ramulus ATCC 29099</name>
    <dbReference type="NCBI Taxonomy" id="1256908"/>
    <lineage>
        <taxon>Bacteria</taxon>
        <taxon>Bacillati</taxon>
        <taxon>Bacillota</taxon>
        <taxon>Clostridia</taxon>
        <taxon>Eubacteriales</taxon>
        <taxon>Eubacteriaceae</taxon>
        <taxon>Eubacterium</taxon>
    </lineage>
</organism>
<dbReference type="PATRIC" id="fig|1256908.3.peg.830"/>
<keyword evidence="3" id="KW-1185">Reference proteome</keyword>
<keyword evidence="1" id="KW-0812">Transmembrane</keyword>
<evidence type="ECO:0008006" key="4">
    <source>
        <dbReference type="Google" id="ProtNLM"/>
    </source>
</evidence>